<sequence>MRRLFNKWILLAGFFSPLALAAQNVSLGKLLSLQKSSLISIQDYIETGMWKLKGITTLREVDSSIFQSRTRRFLDSLAIHRKPEGNPLTANFFHTQLLENTKFEAPAWIEYLSLVDTKINSKTLFTNSFTITMPKFFLFNAIDLKVKSFDKHTFHHSLRFSFGDLETFKSTINEIGILQIPEKDCYVMYNDPLITRVYKLTDQVIRLTIINSQIPSYSLEIHSRSDYDYLHGTEQSLKGKVDFIH</sequence>
<comment type="caution">
    <text evidence="2">The sequence shown here is derived from an EMBL/GenBank/DDBJ whole genome shotgun (WGS) entry which is preliminary data.</text>
</comment>
<protein>
    <submittedName>
        <fullName evidence="2">Uncharacterized protein</fullName>
    </submittedName>
</protein>
<organism evidence="2 3">
    <name type="scientific">Niastella caeni</name>
    <dbReference type="NCBI Taxonomy" id="2569763"/>
    <lineage>
        <taxon>Bacteria</taxon>
        <taxon>Pseudomonadati</taxon>
        <taxon>Bacteroidota</taxon>
        <taxon>Chitinophagia</taxon>
        <taxon>Chitinophagales</taxon>
        <taxon>Chitinophagaceae</taxon>
        <taxon>Niastella</taxon>
    </lineage>
</organism>
<feature type="signal peptide" evidence="1">
    <location>
        <begin position="1"/>
        <end position="21"/>
    </location>
</feature>
<reference evidence="2 3" key="1">
    <citation type="submission" date="2019-04" db="EMBL/GenBank/DDBJ databases">
        <title>Niastella caeni sp. nov., isolated from activated sludge.</title>
        <authorList>
            <person name="Sheng M."/>
        </authorList>
    </citation>
    <scope>NUCLEOTIDE SEQUENCE [LARGE SCALE GENOMIC DNA]</scope>
    <source>
        <strain evidence="2 3">HX-2-15</strain>
    </source>
</reference>
<name>A0A4S8HW83_9BACT</name>
<dbReference type="EMBL" id="STFF01000003">
    <property type="protein sequence ID" value="THU39705.1"/>
    <property type="molecule type" value="Genomic_DNA"/>
</dbReference>
<accession>A0A4S8HW83</accession>
<dbReference type="AlphaFoldDB" id="A0A4S8HW83"/>
<evidence type="ECO:0000313" key="3">
    <source>
        <dbReference type="Proteomes" id="UP000306918"/>
    </source>
</evidence>
<keyword evidence="3" id="KW-1185">Reference proteome</keyword>
<evidence type="ECO:0000313" key="2">
    <source>
        <dbReference type="EMBL" id="THU39705.1"/>
    </source>
</evidence>
<evidence type="ECO:0000256" key="1">
    <source>
        <dbReference type="SAM" id="SignalP"/>
    </source>
</evidence>
<dbReference type="Proteomes" id="UP000306918">
    <property type="component" value="Unassembled WGS sequence"/>
</dbReference>
<dbReference type="OrthoDB" id="656929at2"/>
<gene>
    <name evidence="2" type="ORF">FAM09_14510</name>
</gene>
<proteinExistence type="predicted"/>
<feature type="chain" id="PRO_5020863292" evidence="1">
    <location>
        <begin position="22"/>
        <end position="245"/>
    </location>
</feature>
<dbReference type="RefSeq" id="WP_136577837.1">
    <property type="nucleotide sequence ID" value="NZ_STFF01000003.1"/>
</dbReference>
<keyword evidence="1" id="KW-0732">Signal</keyword>